<evidence type="ECO:0000313" key="1">
    <source>
        <dbReference type="EMBL" id="TWT63242.1"/>
    </source>
</evidence>
<dbReference type="InterPro" id="IPR049797">
    <property type="entry name" value="HYExAFE"/>
</dbReference>
<protein>
    <submittedName>
        <fullName evidence="1">Uncharacterized protein</fullName>
    </submittedName>
</protein>
<dbReference type="NCBIfam" id="NF038001">
    <property type="entry name" value="HYExAFE"/>
    <property type="match status" value="1"/>
</dbReference>
<comment type="caution">
    <text evidence="1">The sequence shown here is derived from an EMBL/GenBank/DDBJ whole genome shotgun (WGS) entry which is preliminary data.</text>
</comment>
<organism evidence="1 2">
    <name type="scientific">Rubinisphaera italica</name>
    <dbReference type="NCBI Taxonomy" id="2527969"/>
    <lineage>
        <taxon>Bacteria</taxon>
        <taxon>Pseudomonadati</taxon>
        <taxon>Planctomycetota</taxon>
        <taxon>Planctomycetia</taxon>
        <taxon>Planctomycetales</taxon>
        <taxon>Planctomycetaceae</taxon>
        <taxon>Rubinisphaera</taxon>
    </lineage>
</organism>
<name>A0A5C5XNA7_9PLAN</name>
<gene>
    <name evidence="1" type="ORF">Pan54_39950</name>
</gene>
<dbReference type="RefSeq" id="WP_146505015.1">
    <property type="nucleotide sequence ID" value="NZ_SJPG01000001.1"/>
</dbReference>
<dbReference type="AlphaFoldDB" id="A0A5C5XNA7"/>
<dbReference type="Proteomes" id="UP000316095">
    <property type="component" value="Unassembled WGS sequence"/>
</dbReference>
<keyword evidence="2" id="KW-1185">Reference proteome</keyword>
<sequence length="170" mass="19955">MIRSNQYEAAFEAYLREQRTAYVAVDETRRALMADVSLKSMDFIVYSAGSQNLLIDVKGRKRTGGRKWENWVTVEDISALIKWQDVFGADFRSLLVFAYESAADAEHPESKSFLQFRKKRYDFYGVWVDDYRQVMKQRSPRWQTVWVPNAAYRECRFPLSQLLIDPSTVV</sequence>
<accession>A0A5C5XNA7</accession>
<evidence type="ECO:0000313" key="2">
    <source>
        <dbReference type="Proteomes" id="UP000316095"/>
    </source>
</evidence>
<dbReference type="EMBL" id="SJPG01000001">
    <property type="protein sequence ID" value="TWT63242.1"/>
    <property type="molecule type" value="Genomic_DNA"/>
</dbReference>
<reference evidence="1 2" key="1">
    <citation type="submission" date="2019-02" db="EMBL/GenBank/DDBJ databases">
        <title>Deep-cultivation of Planctomycetes and their phenomic and genomic characterization uncovers novel biology.</title>
        <authorList>
            <person name="Wiegand S."/>
            <person name="Jogler M."/>
            <person name="Boedeker C."/>
            <person name="Pinto D."/>
            <person name="Vollmers J."/>
            <person name="Rivas-Marin E."/>
            <person name="Kohn T."/>
            <person name="Peeters S.H."/>
            <person name="Heuer A."/>
            <person name="Rast P."/>
            <person name="Oberbeckmann S."/>
            <person name="Bunk B."/>
            <person name="Jeske O."/>
            <person name="Meyerdierks A."/>
            <person name="Storesund J.E."/>
            <person name="Kallscheuer N."/>
            <person name="Luecker S."/>
            <person name="Lage O.M."/>
            <person name="Pohl T."/>
            <person name="Merkel B.J."/>
            <person name="Hornburger P."/>
            <person name="Mueller R.-W."/>
            <person name="Bruemmer F."/>
            <person name="Labrenz M."/>
            <person name="Spormann A.M."/>
            <person name="Op Den Camp H."/>
            <person name="Overmann J."/>
            <person name="Amann R."/>
            <person name="Jetten M.S.M."/>
            <person name="Mascher T."/>
            <person name="Medema M.H."/>
            <person name="Devos D.P."/>
            <person name="Kaster A.-K."/>
            <person name="Ovreas L."/>
            <person name="Rohde M."/>
            <person name="Galperin M.Y."/>
            <person name="Jogler C."/>
        </authorList>
    </citation>
    <scope>NUCLEOTIDE SEQUENCE [LARGE SCALE GENOMIC DNA]</scope>
    <source>
        <strain evidence="1 2">Pan54</strain>
    </source>
</reference>
<dbReference type="OrthoDB" id="272676at2"/>
<proteinExistence type="predicted"/>